<keyword evidence="3" id="KW-0963">Cytoplasm</keyword>
<evidence type="ECO:0000256" key="2">
    <source>
        <dbReference type="ARBA" id="ARBA00022443"/>
    </source>
</evidence>
<feature type="compositionally biased region" description="Acidic residues" evidence="9">
    <location>
        <begin position="607"/>
        <end position="620"/>
    </location>
</feature>
<evidence type="ECO:0000313" key="12">
    <source>
        <dbReference type="EMBL" id="KAJ6635602.1"/>
    </source>
</evidence>
<dbReference type="OrthoDB" id="28357at2759"/>
<evidence type="ECO:0000259" key="11">
    <source>
        <dbReference type="PROSITE" id="PS51741"/>
    </source>
</evidence>
<evidence type="ECO:0000256" key="4">
    <source>
        <dbReference type="ARBA" id="ARBA00022553"/>
    </source>
</evidence>
<evidence type="ECO:0000256" key="8">
    <source>
        <dbReference type="SAM" id="Coils"/>
    </source>
</evidence>
<dbReference type="SMART" id="SM00055">
    <property type="entry name" value="FCH"/>
    <property type="match status" value="1"/>
</dbReference>
<evidence type="ECO:0000313" key="13">
    <source>
        <dbReference type="Proteomes" id="UP001151699"/>
    </source>
</evidence>
<dbReference type="PANTHER" id="PTHR23065">
    <property type="entry name" value="PROLINE-SERINE-THREONINE PHOSPHATASE INTERACTING PROTEIN 1"/>
    <property type="match status" value="1"/>
</dbReference>
<dbReference type="Gene3D" id="1.20.1270.60">
    <property type="entry name" value="Arfaptin homology (AH) domain/BAR domain"/>
    <property type="match status" value="1"/>
</dbReference>
<dbReference type="Gene3D" id="2.30.30.40">
    <property type="entry name" value="SH3 Domains"/>
    <property type="match status" value="1"/>
</dbReference>
<protein>
    <submittedName>
        <fullName evidence="12">Nostrin</fullName>
    </submittedName>
</protein>
<dbReference type="GO" id="GO:0005886">
    <property type="term" value="C:plasma membrane"/>
    <property type="evidence" value="ECO:0007669"/>
    <property type="project" value="TreeGrafter"/>
</dbReference>
<dbReference type="InterPro" id="IPR001452">
    <property type="entry name" value="SH3_domain"/>
</dbReference>
<dbReference type="PRINTS" id="PR00452">
    <property type="entry name" value="SH3DOMAIN"/>
</dbReference>
<sequence>GRTLCAFVLFKLRECNWISCVPCANLIYRRNHIENFSTSFWIENLCGSYKMAQFKDNSWVPVSRSNSLLTRITCAPSKEEEDKDNFPAFIQSLVSGKNSKTDDSTEGQNGFEELRRYLKQGGDFGKDLVAILQERVDAEQLYSKSLSKMASKLSKACREIPGTLADAWRGVATEMESRSEVHRQFSNSMVEEIVKPLKIILDNHHKTRKSIESTVDKSARILSEWRTSEAKAKKSSHAAARENEKLQDAMLDVRIQRSPSVALLHHNNHKSPEKELKNAEKDCAKLDNKRRKAEDLVKRADVEYYTLCIRAERARVEWEMSVLRGSTILQNHENQRLTCLKNYVADYLKFSNLMNPSLNQIVDRLAPVVNACNVQKDLTVVKNIRRSSEGPSEQLLPDFYCEHTTLAMNRERRKHALVKLLQLVRTDLERERKSRNGLKELSNSMNTPENQNIADKLYHIRSMLTYLEGARFKLQSALLELDHKPRGSHPLGPHIQITRDRTGLQQSILKVPLWLKNGDEADRMSQEQFADNDLDIVDGGTTERCVDSRNETLIKHFDRNFNRSKSNIEFIKPNDIVVVTNNEDRNGSSSPVFDRGIADGGSNQPDSDFDEFSSQDEDEELSKKQNIPRMLNTQQPLVISRCKALYNYSPKLYDELELTPGDLIDVHAKQEDGWWLGASKNKVGIFPATYVEEMSSN</sequence>
<reference evidence="12" key="1">
    <citation type="submission" date="2022-07" db="EMBL/GenBank/DDBJ databases">
        <authorList>
            <person name="Trinca V."/>
            <person name="Uliana J.V.C."/>
            <person name="Torres T.T."/>
            <person name="Ward R.J."/>
            <person name="Monesi N."/>
        </authorList>
    </citation>
    <scope>NUCLEOTIDE SEQUENCE</scope>
    <source>
        <strain evidence="12">HSMRA1968</strain>
        <tissue evidence="12">Whole embryos</tissue>
    </source>
</reference>
<dbReference type="InterPro" id="IPR027267">
    <property type="entry name" value="AH/BAR_dom_sf"/>
</dbReference>
<proteinExistence type="predicted"/>
<comment type="subcellular location">
    <subcellularLocation>
        <location evidence="1">Cytoplasm</location>
        <location evidence="1">Cytoskeleton</location>
    </subcellularLocation>
</comment>
<keyword evidence="2 6" id="KW-0728">SH3 domain</keyword>
<keyword evidence="5" id="KW-0206">Cytoskeleton</keyword>
<dbReference type="GO" id="GO:0005737">
    <property type="term" value="C:cytoplasm"/>
    <property type="evidence" value="ECO:0007669"/>
    <property type="project" value="TreeGrafter"/>
</dbReference>
<keyword evidence="4" id="KW-0597">Phosphoprotein</keyword>
<dbReference type="SMART" id="SM00326">
    <property type="entry name" value="SH3"/>
    <property type="match status" value="1"/>
</dbReference>
<dbReference type="SUPFAM" id="SSF50044">
    <property type="entry name" value="SH3-domain"/>
    <property type="match status" value="1"/>
</dbReference>
<dbReference type="Pfam" id="PF00611">
    <property type="entry name" value="FCH"/>
    <property type="match status" value="1"/>
</dbReference>
<name>A0A9Q0MSP1_9DIPT</name>
<comment type="caution">
    <text evidence="12">The sequence shown here is derived from an EMBL/GenBank/DDBJ whole genome shotgun (WGS) entry which is preliminary data.</text>
</comment>
<keyword evidence="7 8" id="KW-0175">Coiled coil</keyword>
<dbReference type="SUPFAM" id="SSF103657">
    <property type="entry name" value="BAR/IMD domain-like"/>
    <property type="match status" value="1"/>
</dbReference>
<accession>A0A9Q0MSP1</accession>
<feature type="domain" description="F-BAR" evidence="11">
    <location>
        <begin position="94"/>
        <end position="377"/>
    </location>
</feature>
<dbReference type="PROSITE" id="PS51741">
    <property type="entry name" value="F_BAR"/>
    <property type="match status" value="1"/>
</dbReference>
<dbReference type="PANTHER" id="PTHR23065:SF7">
    <property type="entry name" value="NOSTRIN, ISOFORM H"/>
    <property type="match status" value="1"/>
</dbReference>
<dbReference type="Pfam" id="PF00018">
    <property type="entry name" value="SH3_1"/>
    <property type="match status" value="1"/>
</dbReference>
<dbReference type="Proteomes" id="UP001151699">
    <property type="component" value="Chromosome C"/>
</dbReference>
<dbReference type="InterPro" id="IPR036028">
    <property type="entry name" value="SH3-like_dom_sf"/>
</dbReference>
<dbReference type="GO" id="GO:0043226">
    <property type="term" value="C:organelle"/>
    <property type="evidence" value="ECO:0007669"/>
    <property type="project" value="UniProtKB-ARBA"/>
</dbReference>
<dbReference type="EMBL" id="WJQU01000004">
    <property type="protein sequence ID" value="KAJ6635602.1"/>
    <property type="molecule type" value="Genomic_DNA"/>
</dbReference>
<dbReference type="CDD" id="cd11823">
    <property type="entry name" value="SH3_Nostrin"/>
    <property type="match status" value="1"/>
</dbReference>
<evidence type="ECO:0000256" key="9">
    <source>
        <dbReference type="SAM" id="MobiDB-lite"/>
    </source>
</evidence>
<evidence type="ECO:0000256" key="6">
    <source>
        <dbReference type="PROSITE-ProRule" id="PRU00192"/>
    </source>
</evidence>
<evidence type="ECO:0000259" key="10">
    <source>
        <dbReference type="PROSITE" id="PS50002"/>
    </source>
</evidence>
<dbReference type="PROSITE" id="PS50002">
    <property type="entry name" value="SH3"/>
    <property type="match status" value="1"/>
</dbReference>
<evidence type="ECO:0000256" key="3">
    <source>
        <dbReference type="ARBA" id="ARBA00022490"/>
    </source>
</evidence>
<dbReference type="AlphaFoldDB" id="A0A9Q0MSP1"/>
<dbReference type="InterPro" id="IPR035656">
    <property type="entry name" value="Nostrin_SH3"/>
</dbReference>
<evidence type="ECO:0000256" key="5">
    <source>
        <dbReference type="ARBA" id="ARBA00023212"/>
    </source>
</evidence>
<dbReference type="InterPro" id="IPR001060">
    <property type="entry name" value="FCH_dom"/>
</dbReference>
<gene>
    <name evidence="12" type="primary">NOSTRIN</name>
    <name evidence="12" type="ORF">Bhyg_14188</name>
</gene>
<feature type="non-terminal residue" evidence="12">
    <location>
        <position position="697"/>
    </location>
</feature>
<keyword evidence="13" id="KW-1185">Reference proteome</keyword>
<organism evidence="12 13">
    <name type="scientific">Pseudolycoriella hygida</name>
    <dbReference type="NCBI Taxonomy" id="35572"/>
    <lineage>
        <taxon>Eukaryota</taxon>
        <taxon>Metazoa</taxon>
        <taxon>Ecdysozoa</taxon>
        <taxon>Arthropoda</taxon>
        <taxon>Hexapoda</taxon>
        <taxon>Insecta</taxon>
        <taxon>Pterygota</taxon>
        <taxon>Neoptera</taxon>
        <taxon>Endopterygota</taxon>
        <taxon>Diptera</taxon>
        <taxon>Nematocera</taxon>
        <taxon>Sciaroidea</taxon>
        <taxon>Sciaridae</taxon>
        <taxon>Pseudolycoriella</taxon>
    </lineage>
</organism>
<evidence type="ECO:0000256" key="7">
    <source>
        <dbReference type="PROSITE-ProRule" id="PRU01077"/>
    </source>
</evidence>
<feature type="coiled-coil region" evidence="8">
    <location>
        <begin position="276"/>
        <end position="303"/>
    </location>
</feature>
<evidence type="ECO:0000256" key="1">
    <source>
        <dbReference type="ARBA" id="ARBA00004245"/>
    </source>
</evidence>
<feature type="region of interest" description="Disordered" evidence="9">
    <location>
        <begin position="581"/>
        <end position="624"/>
    </location>
</feature>
<dbReference type="CDD" id="cd07658">
    <property type="entry name" value="F-BAR_NOSTRIN"/>
    <property type="match status" value="1"/>
</dbReference>
<feature type="domain" description="SH3" evidence="10">
    <location>
        <begin position="637"/>
        <end position="696"/>
    </location>
</feature>
<feature type="non-terminal residue" evidence="12">
    <location>
        <position position="1"/>
    </location>
</feature>
<dbReference type="InterPro" id="IPR031160">
    <property type="entry name" value="F_BAR_dom"/>
</dbReference>